<gene>
    <name evidence="1" type="ORF">FOMPIDRAFT_18859</name>
</gene>
<name>S8DKC4_FOMSC</name>
<keyword evidence="2" id="KW-1185">Reference proteome</keyword>
<evidence type="ECO:0000313" key="1">
    <source>
        <dbReference type="EMBL" id="EPS93197.1"/>
    </source>
</evidence>
<evidence type="ECO:0008006" key="3">
    <source>
        <dbReference type="Google" id="ProtNLM"/>
    </source>
</evidence>
<sequence length="201" mass="22893">MLRESELKGFNIPGITKRVLTSLFADDTSTFLSALDRWNDLWRILHQWCQASGAKFNDGKTEVIPVGRPQYRHWVQTNRRINVMADEDVIPDTVHIARDGEATRILGAWIGNKTDQVAIWAPTVHKIKIFIKRWGRCHPSLTGKKHIVQMGPGGISQYLARVQGMPPAVAKELKEMIRDFVWNNTKPMVNMETLALPRDQG</sequence>
<dbReference type="OrthoDB" id="2205812at2759"/>
<proteinExistence type="predicted"/>
<dbReference type="AlphaFoldDB" id="S8DKC4"/>
<dbReference type="EMBL" id="KE504291">
    <property type="protein sequence ID" value="EPS93197.1"/>
    <property type="molecule type" value="Genomic_DNA"/>
</dbReference>
<feature type="non-terminal residue" evidence="1">
    <location>
        <position position="201"/>
    </location>
</feature>
<dbReference type="InParanoid" id="S8DKC4"/>
<organism evidence="1 2">
    <name type="scientific">Fomitopsis schrenkii</name>
    <name type="common">Brown rot fungus</name>
    <dbReference type="NCBI Taxonomy" id="2126942"/>
    <lineage>
        <taxon>Eukaryota</taxon>
        <taxon>Fungi</taxon>
        <taxon>Dikarya</taxon>
        <taxon>Basidiomycota</taxon>
        <taxon>Agaricomycotina</taxon>
        <taxon>Agaricomycetes</taxon>
        <taxon>Polyporales</taxon>
        <taxon>Fomitopsis</taxon>
    </lineage>
</organism>
<evidence type="ECO:0000313" key="2">
    <source>
        <dbReference type="Proteomes" id="UP000015241"/>
    </source>
</evidence>
<dbReference type="eggNOG" id="ENOG502SCY7">
    <property type="taxonomic scope" value="Eukaryota"/>
</dbReference>
<accession>S8DKC4</accession>
<dbReference type="HOGENOM" id="CLU_077575_1_0_1"/>
<dbReference type="Proteomes" id="UP000015241">
    <property type="component" value="Unassembled WGS sequence"/>
</dbReference>
<protein>
    <recommendedName>
        <fullName evidence="3">Reverse transcriptase domain-containing protein</fullName>
    </recommendedName>
</protein>
<reference evidence="1 2" key="1">
    <citation type="journal article" date="2012" name="Science">
        <title>The Paleozoic origin of enzymatic lignin decomposition reconstructed from 31 fungal genomes.</title>
        <authorList>
            <person name="Floudas D."/>
            <person name="Binder M."/>
            <person name="Riley R."/>
            <person name="Barry K."/>
            <person name="Blanchette R.A."/>
            <person name="Henrissat B."/>
            <person name="Martinez A.T."/>
            <person name="Otillar R."/>
            <person name="Spatafora J.W."/>
            <person name="Yadav J.S."/>
            <person name="Aerts A."/>
            <person name="Benoit I."/>
            <person name="Boyd A."/>
            <person name="Carlson A."/>
            <person name="Copeland A."/>
            <person name="Coutinho P.M."/>
            <person name="de Vries R.P."/>
            <person name="Ferreira P."/>
            <person name="Findley K."/>
            <person name="Foster B."/>
            <person name="Gaskell J."/>
            <person name="Glotzer D."/>
            <person name="Gorecki P."/>
            <person name="Heitman J."/>
            <person name="Hesse C."/>
            <person name="Hori C."/>
            <person name="Igarashi K."/>
            <person name="Jurgens J.A."/>
            <person name="Kallen N."/>
            <person name="Kersten P."/>
            <person name="Kohler A."/>
            <person name="Kuees U."/>
            <person name="Kumar T.K.A."/>
            <person name="Kuo A."/>
            <person name="LaButti K."/>
            <person name="Larrondo L.F."/>
            <person name="Lindquist E."/>
            <person name="Ling A."/>
            <person name="Lombard V."/>
            <person name="Lucas S."/>
            <person name="Lundell T."/>
            <person name="Martin R."/>
            <person name="McLaughlin D.J."/>
            <person name="Morgenstern I."/>
            <person name="Morin E."/>
            <person name="Murat C."/>
            <person name="Nagy L.G."/>
            <person name="Nolan M."/>
            <person name="Ohm R.A."/>
            <person name="Patyshakuliyeva A."/>
            <person name="Rokas A."/>
            <person name="Ruiz-Duenas F.J."/>
            <person name="Sabat G."/>
            <person name="Salamov A."/>
            <person name="Samejima M."/>
            <person name="Schmutz J."/>
            <person name="Slot J.C."/>
            <person name="St John F."/>
            <person name="Stenlid J."/>
            <person name="Sun H."/>
            <person name="Sun S."/>
            <person name="Syed K."/>
            <person name="Tsang A."/>
            <person name="Wiebenga A."/>
            <person name="Young D."/>
            <person name="Pisabarro A."/>
            <person name="Eastwood D.C."/>
            <person name="Martin F."/>
            <person name="Cullen D."/>
            <person name="Grigoriev I.V."/>
            <person name="Hibbett D.S."/>
        </authorList>
    </citation>
    <scope>NUCLEOTIDE SEQUENCE</scope>
    <source>
        <strain evidence="2">FP-58527</strain>
    </source>
</reference>